<accession>A0A6A4TF92</accession>
<dbReference type="GO" id="GO:0046982">
    <property type="term" value="F:protein heterodimerization activity"/>
    <property type="evidence" value="ECO:0007669"/>
    <property type="project" value="InterPro"/>
</dbReference>
<evidence type="ECO:0000313" key="3">
    <source>
        <dbReference type="Proteomes" id="UP000438429"/>
    </source>
</evidence>
<dbReference type="EMBL" id="VEVO01000003">
    <property type="protein sequence ID" value="KAF0044673.1"/>
    <property type="molecule type" value="Genomic_DNA"/>
</dbReference>
<feature type="compositionally biased region" description="Polar residues" evidence="1">
    <location>
        <begin position="125"/>
        <end position="137"/>
    </location>
</feature>
<feature type="compositionally biased region" description="Basic residues" evidence="1">
    <location>
        <begin position="8"/>
        <end position="17"/>
    </location>
</feature>
<evidence type="ECO:0000313" key="2">
    <source>
        <dbReference type="EMBL" id="KAF0044673.1"/>
    </source>
</evidence>
<reference evidence="2 3" key="1">
    <citation type="submission" date="2019-06" db="EMBL/GenBank/DDBJ databases">
        <title>Draft genomes of female and male turbot (Scophthalmus maximus).</title>
        <authorList>
            <person name="Xu H."/>
            <person name="Xu X.-W."/>
            <person name="Shao C."/>
            <person name="Chen S."/>
        </authorList>
    </citation>
    <scope>NUCLEOTIDE SEQUENCE [LARGE SCALE GENOMIC DNA]</scope>
    <source>
        <strain evidence="2">Ysfricsl-2016a</strain>
        <tissue evidence="2">Blood</tissue>
    </source>
</reference>
<dbReference type="Gene3D" id="1.10.20.10">
    <property type="entry name" value="Histone, subunit A"/>
    <property type="match status" value="1"/>
</dbReference>
<feature type="region of interest" description="Disordered" evidence="1">
    <location>
        <begin position="121"/>
        <end position="212"/>
    </location>
</feature>
<name>A0A6A4TF92_SCOMX</name>
<evidence type="ECO:0000256" key="1">
    <source>
        <dbReference type="SAM" id="MobiDB-lite"/>
    </source>
</evidence>
<comment type="caution">
    <text evidence="2">The sequence shown here is derived from an EMBL/GenBank/DDBJ whole genome shotgun (WGS) entry which is preliminary data.</text>
</comment>
<proteinExistence type="predicted"/>
<gene>
    <name evidence="2" type="ORF">F2P81_003831</name>
</gene>
<dbReference type="InterPro" id="IPR009072">
    <property type="entry name" value="Histone-fold"/>
</dbReference>
<feature type="compositionally biased region" description="Low complexity" evidence="1">
    <location>
        <begin position="165"/>
        <end position="178"/>
    </location>
</feature>
<dbReference type="Proteomes" id="UP000438429">
    <property type="component" value="Unassembled WGS sequence"/>
</dbReference>
<sequence length="228" mass="24730">MPEPAKTAPKKGSKKAVTKTAAGKGGKKRRKTRKESYAIYVYKLSVLFHNKVEVGVWLCNILGPMNLNRAQCETIMVDTAKADLIPDRAHTLESGLFLQLGTKELLNWQLSLSSLGLTDRGQGVYRSSTPGGSSESVNGEDGHGHDSLDCQGRSASLSSDDVMGLSRSQQTLSRSSTLPYDHAPQRAQPQRGGVVRTRTRPSSPGSEMVTLEQFLHESNVKSPPVVLN</sequence>
<protein>
    <submittedName>
        <fullName evidence="2">Uncharacterized protein</fullName>
    </submittedName>
</protein>
<dbReference type="AlphaFoldDB" id="A0A6A4TF92"/>
<feature type="region of interest" description="Disordered" evidence="1">
    <location>
        <begin position="1"/>
        <end position="29"/>
    </location>
</feature>
<organism evidence="2 3">
    <name type="scientific">Scophthalmus maximus</name>
    <name type="common">Turbot</name>
    <name type="synonym">Psetta maxima</name>
    <dbReference type="NCBI Taxonomy" id="52904"/>
    <lineage>
        <taxon>Eukaryota</taxon>
        <taxon>Metazoa</taxon>
        <taxon>Chordata</taxon>
        <taxon>Craniata</taxon>
        <taxon>Vertebrata</taxon>
        <taxon>Euteleostomi</taxon>
        <taxon>Actinopterygii</taxon>
        <taxon>Neopterygii</taxon>
        <taxon>Teleostei</taxon>
        <taxon>Neoteleostei</taxon>
        <taxon>Acanthomorphata</taxon>
        <taxon>Carangaria</taxon>
        <taxon>Pleuronectiformes</taxon>
        <taxon>Pleuronectoidei</taxon>
        <taxon>Scophthalmidae</taxon>
        <taxon>Scophthalmus</taxon>
    </lineage>
</organism>